<dbReference type="SUPFAM" id="SSF102405">
    <property type="entry name" value="MCP/YpsA-like"/>
    <property type="match status" value="1"/>
</dbReference>
<gene>
    <name evidence="6" type="primary">LOC112284066</name>
</gene>
<dbReference type="AlphaFoldDB" id="A0A7I4E165"/>
<dbReference type="InterPro" id="IPR031100">
    <property type="entry name" value="LOG_fam"/>
</dbReference>
<dbReference type="EnsemblPlants" id="Pp3c6_28650V3.3">
    <property type="protein sequence ID" value="Pp3c6_28650V3.3"/>
    <property type="gene ID" value="Pp3c6_28650"/>
</dbReference>
<proteinExistence type="inferred from homology"/>
<dbReference type="InterPro" id="IPR005269">
    <property type="entry name" value="LOG"/>
</dbReference>
<organism evidence="6 7">
    <name type="scientific">Physcomitrium patens</name>
    <name type="common">Spreading-leaved earth moss</name>
    <name type="synonym">Physcomitrella patens</name>
    <dbReference type="NCBI Taxonomy" id="3218"/>
    <lineage>
        <taxon>Eukaryota</taxon>
        <taxon>Viridiplantae</taxon>
        <taxon>Streptophyta</taxon>
        <taxon>Embryophyta</taxon>
        <taxon>Bryophyta</taxon>
        <taxon>Bryophytina</taxon>
        <taxon>Bryopsida</taxon>
        <taxon>Funariidae</taxon>
        <taxon>Funariales</taxon>
        <taxon>Funariaceae</taxon>
        <taxon>Physcomitrium</taxon>
    </lineage>
</organism>
<accession>A0A7I4E165</accession>
<dbReference type="NCBIfam" id="TIGR00730">
    <property type="entry name" value="Rossman fold protein, TIGR00730 family"/>
    <property type="match status" value="1"/>
</dbReference>
<reference evidence="6 7" key="1">
    <citation type="journal article" date="2008" name="Science">
        <title>The Physcomitrella genome reveals evolutionary insights into the conquest of land by plants.</title>
        <authorList>
            <person name="Rensing S."/>
            <person name="Lang D."/>
            <person name="Zimmer A."/>
            <person name="Terry A."/>
            <person name="Salamov A."/>
            <person name="Shapiro H."/>
            <person name="Nishiyama T."/>
            <person name="Perroud P.-F."/>
            <person name="Lindquist E."/>
            <person name="Kamisugi Y."/>
            <person name="Tanahashi T."/>
            <person name="Sakakibara K."/>
            <person name="Fujita T."/>
            <person name="Oishi K."/>
            <person name="Shin-I T."/>
            <person name="Kuroki Y."/>
            <person name="Toyoda A."/>
            <person name="Suzuki Y."/>
            <person name="Hashimoto A."/>
            <person name="Yamaguchi K."/>
            <person name="Sugano A."/>
            <person name="Kohara Y."/>
            <person name="Fujiyama A."/>
            <person name="Anterola A."/>
            <person name="Aoki S."/>
            <person name="Ashton N."/>
            <person name="Barbazuk W.B."/>
            <person name="Barker E."/>
            <person name="Bennetzen J."/>
            <person name="Bezanilla M."/>
            <person name="Blankenship R."/>
            <person name="Cho S.H."/>
            <person name="Dutcher S."/>
            <person name="Estelle M."/>
            <person name="Fawcett J.A."/>
            <person name="Gundlach H."/>
            <person name="Hanada K."/>
            <person name="Heyl A."/>
            <person name="Hicks K.A."/>
            <person name="Hugh J."/>
            <person name="Lohr M."/>
            <person name="Mayer K."/>
            <person name="Melkozernov A."/>
            <person name="Murata T."/>
            <person name="Nelson D."/>
            <person name="Pils B."/>
            <person name="Prigge M."/>
            <person name="Reiss B."/>
            <person name="Renner T."/>
            <person name="Rombauts S."/>
            <person name="Rushton P."/>
            <person name="Sanderfoot A."/>
            <person name="Schween G."/>
            <person name="Shiu S.-H."/>
            <person name="Stueber K."/>
            <person name="Theodoulou F.L."/>
            <person name="Tu H."/>
            <person name="Van de Peer Y."/>
            <person name="Verrier P.J."/>
            <person name="Waters E."/>
            <person name="Wood A."/>
            <person name="Yang L."/>
            <person name="Cove D."/>
            <person name="Cuming A."/>
            <person name="Hasebe M."/>
            <person name="Lucas S."/>
            <person name="Mishler D.B."/>
            <person name="Reski R."/>
            <person name="Grigoriev I."/>
            <person name="Quatrano R.S."/>
            <person name="Boore J.L."/>
        </authorList>
    </citation>
    <scope>NUCLEOTIDE SEQUENCE [LARGE SCALE GENOMIC DNA]</scope>
    <source>
        <strain evidence="6 7">cv. Gransden 2004</strain>
    </source>
</reference>
<name>A0A7I4E165_PHYPA</name>
<comment type="catalytic activity">
    <reaction evidence="4">
        <text>N(6)-(dimethylallyl)adenosine 5'-phosphate + H2O = N(6)-dimethylallyladenine + D-ribose 5-phosphate</text>
        <dbReference type="Rhea" id="RHEA:48560"/>
        <dbReference type="ChEBI" id="CHEBI:15377"/>
        <dbReference type="ChEBI" id="CHEBI:17660"/>
        <dbReference type="ChEBI" id="CHEBI:57526"/>
        <dbReference type="ChEBI" id="CHEBI:78346"/>
        <dbReference type="EC" id="3.2.2.n1"/>
    </reaction>
</comment>
<sequence>MEDQLGTSDNDASTAKRFRRICVFCGSSSGRKDVFTNEALSLGRELVKREIDLVYGGGSIGLMGQVAQTVDSGGGNVVGVIPKALLGKEITGSTVGELIVVGDMHQRKAEMARQADAFIALPGGYGTLEELVEVITWNQLGIHLKPVGLLNVDGFYDTLLTFFDKQLEEEFFDNSARNIVMSANTSSVHTCFRCGAGVMLGDGPACTLRLQRWPQGWTQQVKPYGSFDYDRHKLYLLQMHYCRRTILETHHKPHKDYVEVRLNLQAFSAITLELSGKIGPSSAFATRGVDSPMLSFCADQSLMSSQDKRSLAAWLRVHDL</sequence>
<comment type="catalytic activity">
    <reaction evidence="5">
        <text>9-ribosyl-trans-zeatin 5'-phosphate + H2O = trans-zeatin + D-ribose 5-phosphate</text>
        <dbReference type="Rhea" id="RHEA:48564"/>
        <dbReference type="ChEBI" id="CHEBI:15377"/>
        <dbReference type="ChEBI" id="CHEBI:16522"/>
        <dbReference type="ChEBI" id="CHEBI:78346"/>
        <dbReference type="ChEBI" id="CHEBI:87947"/>
        <dbReference type="EC" id="3.2.2.n1"/>
    </reaction>
</comment>
<reference evidence="6" key="3">
    <citation type="submission" date="2020-12" db="UniProtKB">
        <authorList>
            <consortium name="EnsemblPlants"/>
        </authorList>
    </citation>
    <scope>IDENTIFICATION</scope>
</reference>
<dbReference type="GO" id="GO:0016787">
    <property type="term" value="F:hydrolase activity"/>
    <property type="evidence" value="ECO:0007669"/>
    <property type="project" value="InterPro"/>
</dbReference>
<evidence type="ECO:0000256" key="2">
    <source>
        <dbReference type="ARBA" id="ARBA00012205"/>
    </source>
</evidence>
<evidence type="ECO:0000313" key="7">
    <source>
        <dbReference type="Proteomes" id="UP000006727"/>
    </source>
</evidence>
<dbReference type="EMBL" id="ABEU02000006">
    <property type="status" value="NOT_ANNOTATED_CDS"/>
    <property type="molecule type" value="Genomic_DNA"/>
</dbReference>
<dbReference type="Pfam" id="PF03641">
    <property type="entry name" value="Lysine_decarbox"/>
    <property type="match status" value="1"/>
</dbReference>
<protein>
    <recommendedName>
        <fullName evidence="2">cytokinin riboside 5'-monophosphate phosphoribohydrolase</fullName>
        <ecNumber evidence="2">3.2.2.n1</ecNumber>
    </recommendedName>
</protein>
<dbReference type="Gene3D" id="3.40.50.450">
    <property type="match status" value="1"/>
</dbReference>
<dbReference type="Proteomes" id="UP000006727">
    <property type="component" value="Chromosome 6"/>
</dbReference>
<dbReference type="Gramene" id="Pp3c6_28650V3.3">
    <property type="protein sequence ID" value="Pp3c6_28650V3.3"/>
    <property type="gene ID" value="Pp3c6_28650"/>
</dbReference>
<dbReference type="PANTHER" id="PTHR31223">
    <property type="entry name" value="LOG FAMILY PROTEIN YJL055W"/>
    <property type="match status" value="1"/>
</dbReference>
<reference evidence="6 7" key="2">
    <citation type="journal article" date="2018" name="Plant J.">
        <title>The Physcomitrella patens chromosome-scale assembly reveals moss genome structure and evolution.</title>
        <authorList>
            <person name="Lang D."/>
            <person name="Ullrich K.K."/>
            <person name="Murat F."/>
            <person name="Fuchs J."/>
            <person name="Jenkins J."/>
            <person name="Haas F.B."/>
            <person name="Piednoel M."/>
            <person name="Gundlach H."/>
            <person name="Van Bel M."/>
            <person name="Meyberg R."/>
            <person name="Vives C."/>
            <person name="Morata J."/>
            <person name="Symeonidi A."/>
            <person name="Hiss M."/>
            <person name="Muchero W."/>
            <person name="Kamisugi Y."/>
            <person name="Saleh O."/>
            <person name="Blanc G."/>
            <person name="Decker E.L."/>
            <person name="van Gessel N."/>
            <person name="Grimwood J."/>
            <person name="Hayes R.D."/>
            <person name="Graham S.W."/>
            <person name="Gunter L.E."/>
            <person name="McDaniel S.F."/>
            <person name="Hoernstein S.N.W."/>
            <person name="Larsson A."/>
            <person name="Li F.W."/>
            <person name="Perroud P.F."/>
            <person name="Phillips J."/>
            <person name="Ranjan P."/>
            <person name="Rokshar D.S."/>
            <person name="Rothfels C.J."/>
            <person name="Schneider L."/>
            <person name="Shu S."/>
            <person name="Stevenson D.W."/>
            <person name="Thummler F."/>
            <person name="Tillich M."/>
            <person name="Villarreal Aguilar J.C."/>
            <person name="Widiez T."/>
            <person name="Wong G.K."/>
            <person name="Wymore A."/>
            <person name="Zhang Y."/>
            <person name="Zimmer A.D."/>
            <person name="Quatrano R.S."/>
            <person name="Mayer K.F.X."/>
            <person name="Goodstein D."/>
            <person name="Casacuberta J.M."/>
            <person name="Vandepoele K."/>
            <person name="Reski R."/>
            <person name="Cuming A.C."/>
            <person name="Tuskan G.A."/>
            <person name="Maumus F."/>
            <person name="Salse J."/>
            <person name="Schmutz J."/>
            <person name="Rensing S.A."/>
        </authorList>
    </citation>
    <scope>NUCLEOTIDE SEQUENCE [LARGE SCALE GENOMIC DNA]</scope>
    <source>
        <strain evidence="6 7">cv. Gransden 2004</strain>
    </source>
</reference>
<dbReference type="PANTHER" id="PTHR31223:SF70">
    <property type="entry name" value="LOG FAMILY PROTEIN YJL055W"/>
    <property type="match status" value="1"/>
</dbReference>
<comment type="similarity">
    <text evidence="1">Belongs to the LOG family.</text>
</comment>
<evidence type="ECO:0000256" key="3">
    <source>
        <dbReference type="ARBA" id="ARBA00022712"/>
    </source>
</evidence>
<dbReference type="EC" id="3.2.2.n1" evidence="2"/>
<evidence type="ECO:0000313" key="6">
    <source>
        <dbReference type="EnsemblPlants" id="Pp3c6_28650V3.3"/>
    </source>
</evidence>
<evidence type="ECO:0000256" key="5">
    <source>
        <dbReference type="ARBA" id="ARBA00049153"/>
    </source>
</evidence>
<keyword evidence="7" id="KW-1185">Reference proteome</keyword>
<evidence type="ECO:0000256" key="1">
    <source>
        <dbReference type="ARBA" id="ARBA00006763"/>
    </source>
</evidence>
<evidence type="ECO:0000256" key="4">
    <source>
        <dbReference type="ARBA" id="ARBA00047718"/>
    </source>
</evidence>
<dbReference type="GO" id="GO:0009691">
    <property type="term" value="P:cytokinin biosynthetic process"/>
    <property type="evidence" value="ECO:0007669"/>
    <property type="project" value="UniProtKB-KW"/>
</dbReference>
<keyword evidence="3" id="KW-0203">Cytokinin biosynthesis</keyword>